<comment type="caution">
    <text evidence="1">The sequence shown here is derived from an EMBL/GenBank/DDBJ whole genome shotgun (WGS) entry which is preliminary data.</text>
</comment>
<accession>A0A1L8R3D5</accession>
<sequence length="120" mass="13696">MTNKKVAGTVMLHLQNGSKRFLVHAVGDTMELASTDFSNERTGLANILSLLKDSVKLDVKKIDLVELTNGQIAEENVPLFVFETSEEKLVGDLPEDFRWEEPQKFREIIRHYDIEGVPYF</sequence>
<evidence type="ECO:0000313" key="3">
    <source>
        <dbReference type="Proteomes" id="UP000182835"/>
    </source>
</evidence>
<gene>
    <name evidence="2" type="ORF">AKL21_03035</name>
    <name evidence="1" type="ORF">RU96_GL001257</name>
</gene>
<dbReference type="STRING" id="317010.RU96_GL001257"/>
<dbReference type="EMBL" id="LHUG01000002">
    <property type="protein sequence ID" value="PAB01923.1"/>
    <property type="molecule type" value="Genomic_DNA"/>
</dbReference>
<proteinExistence type="predicted"/>
<protein>
    <submittedName>
        <fullName evidence="1">Uncharacterized protein</fullName>
    </submittedName>
</protein>
<evidence type="ECO:0000313" key="1">
    <source>
        <dbReference type="EMBL" id="OJG14252.1"/>
    </source>
</evidence>
<organism evidence="1 3">
    <name type="scientific">Enterococcus canintestini</name>
    <dbReference type="NCBI Taxonomy" id="317010"/>
    <lineage>
        <taxon>Bacteria</taxon>
        <taxon>Bacillati</taxon>
        <taxon>Bacillota</taxon>
        <taxon>Bacilli</taxon>
        <taxon>Lactobacillales</taxon>
        <taxon>Enterococcaceae</taxon>
        <taxon>Enterococcus</taxon>
    </lineage>
</organism>
<keyword evidence="4" id="KW-1185">Reference proteome</keyword>
<reference evidence="2 4" key="2">
    <citation type="submission" date="2015-08" db="EMBL/GenBank/DDBJ databases">
        <title>Enterococcus genome sequence.</title>
        <authorList>
            <person name="Acedo J.Z."/>
            <person name="Vederas J.C."/>
        </authorList>
    </citation>
    <scope>NUCLEOTIDE SEQUENCE [LARGE SCALE GENOMIC DNA]</scope>
    <source>
        <strain evidence="2 4">49</strain>
    </source>
</reference>
<dbReference type="Proteomes" id="UP000216797">
    <property type="component" value="Unassembled WGS sequence"/>
</dbReference>
<dbReference type="Proteomes" id="UP000182835">
    <property type="component" value="Unassembled WGS sequence"/>
</dbReference>
<dbReference type="AlphaFoldDB" id="A0A1L8R3D5"/>
<name>A0A1L8R3D5_9ENTE</name>
<dbReference type="RefSeq" id="WP_071865487.1">
    <property type="nucleotide sequence ID" value="NZ_JBHLVQ010000008.1"/>
</dbReference>
<dbReference type="EMBL" id="JXKG01000021">
    <property type="protein sequence ID" value="OJG14252.1"/>
    <property type="molecule type" value="Genomic_DNA"/>
</dbReference>
<evidence type="ECO:0000313" key="2">
    <source>
        <dbReference type="EMBL" id="PAB01923.1"/>
    </source>
</evidence>
<reference evidence="1 3" key="1">
    <citation type="submission" date="2014-12" db="EMBL/GenBank/DDBJ databases">
        <title>Draft genome sequences of 29 type strains of Enterococci.</title>
        <authorList>
            <person name="Zhong Z."/>
            <person name="Sun Z."/>
            <person name="Liu W."/>
            <person name="Zhang W."/>
            <person name="Zhang H."/>
        </authorList>
    </citation>
    <scope>NUCLEOTIDE SEQUENCE [LARGE SCALE GENOMIC DNA]</scope>
    <source>
        <strain evidence="1 3">DSM 21207</strain>
    </source>
</reference>
<evidence type="ECO:0000313" key="4">
    <source>
        <dbReference type="Proteomes" id="UP000216797"/>
    </source>
</evidence>
<dbReference type="OrthoDB" id="2156448at2"/>